<evidence type="ECO:0000313" key="1">
    <source>
        <dbReference type="EMBL" id="KAF4742481.1"/>
    </source>
</evidence>
<name>A0A7J6TC51_PEROL</name>
<dbReference type="EMBL" id="JABANO010012041">
    <property type="protein sequence ID" value="KAF4742481.1"/>
    <property type="molecule type" value="Genomic_DNA"/>
</dbReference>
<keyword evidence="2" id="KW-1185">Reference proteome</keyword>
<evidence type="ECO:0000313" key="2">
    <source>
        <dbReference type="Proteomes" id="UP000553632"/>
    </source>
</evidence>
<protein>
    <submittedName>
        <fullName evidence="1">Uncharacterized protein</fullName>
    </submittedName>
</protein>
<sequence>MSDLCRRGADAFTLDLNGGEATTFNCPPGQAFFDYLDRERPWTDCDQYCSSNSSGSYCMFWQNGDGQLCHGTGLSCAHLLVEARMLAARADIPTCWATLKDTVPERSVHVWSEEEVTPKGVPVVDKTTAMASGAASAAFALPSAWLVGGEHVEDMDKYGITNPDLQSMKVANLPVRRWSTKQPAPQVMMLFEDESDTTASQEELRGAAINPQTILAMH</sequence>
<dbReference type="Proteomes" id="UP000553632">
    <property type="component" value="Unassembled WGS sequence"/>
</dbReference>
<comment type="caution">
    <text evidence="1">The sequence shown here is derived from an EMBL/GenBank/DDBJ whole genome shotgun (WGS) entry which is preliminary data.</text>
</comment>
<dbReference type="AlphaFoldDB" id="A0A7J6TC51"/>
<accession>A0A7J6TC51</accession>
<organism evidence="1 2">
    <name type="scientific">Perkinsus olseni</name>
    <name type="common">Perkinsus atlanticus</name>
    <dbReference type="NCBI Taxonomy" id="32597"/>
    <lineage>
        <taxon>Eukaryota</taxon>
        <taxon>Sar</taxon>
        <taxon>Alveolata</taxon>
        <taxon>Perkinsozoa</taxon>
        <taxon>Perkinsea</taxon>
        <taxon>Perkinsida</taxon>
        <taxon>Perkinsidae</taxon>
        <taxon>Perkinsus</taxon>
    </lineage>
</organism>
<gene>
    <name evidence="1" type="ORF">FOZ63_008454</name>
</gene>
<proteinExistence type="predicted"/>
<reference evidence="1 2" key="1">
    <citation type="submission" date="2020-04" db="EMBL/GenBank/DDBJ databases">
        <title>Perkinsus olseni comparative genomics.</title>
        <authorList>
            <person name="Bogema D.R."/>
        </authorList>
    </citation>
    <scope>NUCLEOTIDE SEQUENCE [LARGE SCALE GENOMIC DNA]</scope>
    <source>
        <strain evidence="1 2">ATCC PRA-207</strain>
    </source>
</reference>